<evidence type="ECO:0000313" key="7">
    <source>
        <dbReference type="Proteomes" id="UP000682403"/>
    </source>
</evidence>
<dbReference type="InterPro" id="IPR036249">
    <property type="entry name" value="Thioredoxin-like_sf"/>
</dbReference>
<dbReference type="RefSeq" id="WP_211556697.1">
    <property type="nucleotide sequence ID" value="NZ_JAGVRK010000001.1"/>
</dbReference>
<evidence type="ECO:0000256" key="4">
    <source>
        <dbReference type="SAM" id="MobiDB-lite"/>
    </source>
</evidence>
<evidence type="ECO:0000259" key="5">
    <source>
        <dbReference type="PROSITE" id="PS51352"/>
    </source>
</evidence>
<reference evidence="6 7" key="1">
    <citation type="submission" date="2021-04" db="EMBL/GenBank/DDBJ databases">
        <title>Metabacillus sp. strain KIGAM252 whole genome sequence.</title>
        <authorList>
            <person name="Seo M.-J."/>
            <person name="Cho E.-S."/>
            <person name="Hwang C.Y."/>
            <person name="Yoon D.J."/>
        </authorList>
    </citation>
    <scope>NUCLEOTIDE SEQUENCE [LARGE SCALE GENOMIC DNA]</scope>
    <source>
        <strain evidence="6 7">KIGAM252</strain>
    </source>
</reference>
<sequence length="156" mass="17727">MKKVIIFAAIFIVLFGALAFFTNYQKQETAKGNPYGKTTLDPSTEALLDDPNYQNNILPDELDKKIKSGEDFIVYFYASDCPHCKRTTPELMPLAKDMNINIDQFNLKEFPDYWDTYGITGTPTLVHYKNGKEADASEGEKTKAELEPLLKEWSGK</sequence>
<comment type="caution">
    <text evidence="6">The sequence shown here is derived from an EMBL/GenBank/DDBJ whole genome shotgun (WGS) entry which is preliminary data.</text>
</comment>
<dbReference type="PROSITE" id="PS51352">
    <property type="entry name" value="THIOREDOXIN_2"/>
    <property type="match status" value="1"/>
</dbReference>
<evidence type="ECO:0000313" key="6">
    <source>
        <dbReference type="EMBL" id="MBS2968050.1"/>
    </source>
</evidence>
<evidence type="ECO:0000256" key="2">
    <source>
        <dbReference type="ARBA" id="ARBA00023157"/>
    </source>
</evidence>
<accession>A0ABS5LBF1</accession>
<comment type="similarity">
    <text evidence="1">Belongs to the thioredoxin family.</text>
</comment>
<keyword evidence="2" id="KW-1015">Disulfide bond</keyword>
<organism evidence="6 7">
    <name type="scientific">Metabacillus flavus</name>
    <dbReference type="NCBI Taxonomy" id="2823519"/>
    <lineage>
        <taxon>Bacteria</taxon>
        <taxon>Bacillati</taxon>
        <taxon>Bacillota</taxon>
        <taxon>Bacilli</taxon>
        <taxon>Bacillales</taxon>
        <taxon>Bacillaceae</taxon>
        <taxon>Metabacillus</taxon>
    </lineage>
</organism>
<protein>
    <submittedName>
        <fullName evidence="6">Thioredoxin family protein</fullName>
    </submittedName>
</protein>
<dbReference type="SUPFAM" id="SSF52833">
    <property type="entry name" value="Thioredoxin-like"/>
    <property type="match status" value="1"/>
</dbReference>
<dbReference type="Pfam" id="PF00085">
    <property type="entry name" value="Thioredoxin"/>
    <property type="match status" value="1"/>
</dbReference>
<keyword evidence="7" id="KW-1185">Reference proteome</keyword>
<evidence type="ECO:0000256" key="3">
    <source>
        <dbReference type="ARBA" id="ARBA00023284"/>
    </source>
</evidence>
<dbReference type="Gene3D" id="3.40.30.10">
    <property type="entry name" value="Glutaredoxin"/>
    <property type="match status" value="1"/>
</dbReference>
<dbReference type="InterPro" id="IPR013766">
    <property type="entry name" value="Thioredoxin_domain"/>
</dbReference>
<dbReference type="Proteomes" id="UP000682403">
    <property type="component" value="Unassembled WGS sequence"/>
</dbReference>
<dbReference type="PANTHER" id="PTHR45663:SF11">
    <property type="entry name" value="GEO12009P1"/>
    <property type="match status" value="1"/>
</dbReference>
<gene>
    <name evidence="6" type="ORF">J9317_04675</name>
</gene>
<feature type="domain" description="Thioredoxin" evidence="5">
    <location>
        <begin position="37"/>
        <end position="155"/>
    </location>
</feature>
<dbReference type="PANTHER" id="PTHR45663">
    <property type="entry name" value="GEO12009P1"/>
    <property type="match status" value="1"/>
</dbReference>
<evidence type="ECO:0000256" key="1">
    <source>
        <dbReference type="ARBA" id="ARBA00008987"/>
    </source>
</evidence>
<dbReference type="CDD" id="cd02947">
    <property type="entry name" value="TRX_family"/>
    <property type="match status" value="1"/>
</dbReference>
<feature type="region of interest" description="Disordered" evidence="4">
    <location>
        <begin position="133"/>
        <end position="156"/>
    </location>
</feature>
<dbReference type="EMBL" id="JAGVRK010000001">
    <property type="protein sequence ID" value="MBS2968050.1"/>
    <property type="molecule type" value="Genomic_DNA"/>
</dbReference>
<proteinExistence type="inferred from homology"/>
<name>A0ABS5LBF1_9BACI</name>
<keyword evidence="3" id="KW-0676">Redox-active center</keyword>